<gene>
    <name evidence="3" type="ORF">G5B46_09370</name>
</gene>
<dbReference type="InterPro" id="IPR052529">
    <property type="entry name" value="Bact_Transport_Assoc"/>
</dbReference>
<dbReference type="RefSeq" id="WP_165258065.1">
    <property type="nucleotide sequence ID" value="NZ_JAAKGT010000003.1"/>
</dbReference>
<feature type="transmembrane region" description="Helical" evidence="1">
    <location>
        <begin position="150"/>
        <end position="171"/>
    </location>
</feature>
<dbReference type="PANTHER" id="PTHR30590">
    <property type="entry name" value="INNER MEMBRANE PROTEIN"/>
    <property type="match status" value="1"/>
</dbReference>
<feature type="transmembrane region" description="Helical" evidence="1">
    <location>
        <begin position="73"/>
        <end position="93"/>
    </location>
</feature>
<evidence type="ECO:0000256" key="1">
    <source>
        <dbReference type="SAM" id="Phobius"/>
    </source>
</evidence>
<feature type="transmembrane region" description="Helical" evidence="1">
    <location>
        <begin position="294"/>
        <end position="316"/>
    </location>
</feature>
<keyword evidence="1" id="KW-1133">Transmembrane helix</keyword>
<reference evidence="3" key="1">
    <citation type="submission" date="2020-02" db="EMBL/GenBank/DDBJ databases">
        <authorList>
            <person name="Gao J."/>
            <person name="Sun J."/>
        </authorList>
    </citation>
    <scope>NUCLEOTIDE SEQUENCE</scope>
    <source>
        <strain evidence="3">602-2</strain>
    </source>
</reference>
<dbReference type="InterPro" id="IPR007349">
    <property type="entry name" value="DUF418"/>
</dbReference>
<name>A0A6G4QWA4_9CAUL</name>
<dbReference type="Pfam" id="PF04235">
    <property type="entry name" value="DUF418"/>
    <property type="match status" value="1"/>
</dbReference>
<feature type="transmembrane region" description="Helical" evidence="1">
    <location>
        <begin position="256"/>
        <end position="274"/>
    </location>
</feature>
<dbReference type="EMBL" id="JAAKGT010000003">
    <property type="protein sequence ID" value="NGM49812.1"/>
    <property type="molecule type" value="Genomic_DNA"/>
</dbReference>
<comment type="caution">
    <text evidence="3">The sequence shown here is derived from an EMBL/GenBank/DDBJ whole genome shotgun (WGS) entry which is preliminary data.</text>
</comment>
<feature type="domain" description="DUF418" evidence="2">
    <location>
        <begin position="243"/>
        <end position="405"/>
    </location>
</feature>
<sequence>MTDTTQASVLRPVAVAERHRSLDILRGLGVMGILAVNAVGFAQPMSVYLSPELSPHPLVGAEGGAWWVVQTFFHYKFVTLFSMLFGVSILLVGGERADKPRGALLRRRLFWLLVIGLIHGLVIWFGDILLLYACTGFIVMLMRSWSPRRLFIVGLTIIVLGSVLAVAPFLALEHAPLEIQKQVAAQMSPPGSDVDVPTAIAAVRSGLGPAMMQNLQQWAILQSASLIVFIWRTGALMLLGMALFKTGFLTGKARTSVYLALIALGAAGLAWSGWENAAKLASGFAKPEALGRYQLAYEFMTLPITLGYASLAILLIRSQAISRALTPLARLGQMAFTNYLTQSIIMTTIFWGGRGLGLFGQLDRIQLWGCVIAIWALQLAWSPLWLSRFRMGPLEWVWRRLSYGKDLTRAG</sequence>
<evidence type="ECO:0000313" key="3">
    <source>
        <dbReference type="EMBL" id="NGM49812.1"/>
    </source>
</evidence>
<keyword evidence="1" id="KW-0812">Transmembrane</keyword>
<protein>
    <submittedName>
        <fullName evidence="3">DUF418 domain-containing protein</fullName>
    </submittedName>
</protein>
<keyword evidence="1" id="KW-0472">Membrane</keyword>
<feature type="transmembrane region" description="Helical" evidence="1">
    <location>
        <begin position="365"/>
        <end position="386"/>
    </location>
</feature>
<accession>A0A6G4QWA4</accession>
<feature type="transmembrane region" description="Helical" evidence="1">
    <location>
        <begin position="105"/>
        <end position="122"/>
    </location>
</feature>
<dbReference type="PANTHER" id="PTHR30590:SF2">
    <property type="entry name" value="INNER MEMBRANE PROTEIN"/>
    <property type="match status" value="1"/>
</dbReference>
<proteinExistence type="predicted"/>
<feature type="transmembrane region" description="Helical" evidence="1">
    <location>
        <begin position="336"/>
        <end position="353"/>
    </location>
</feature>
<organism evidence="3">
    <name type="scientific">Caulobacter sp. 602-2</name>
    <dbReference type="NCBI Taxonomy" id="2710887"/>
    <lineage>
        <taxon>Bacteria</taxon>
        <taxon>Pseudomonadati</taxon>
        <taxon>Pseudomonadota</taxon>
        <taxon>Alphaproteobacteria</taxon>
        <taxon>Caulobacterales</taxon>
        <taxon>Caulobacteraceae</taxon>
        <taxon>Caulobacter</taxon>
    </lineage>
</organism>
<feature type="transmembrane region" description="Helical" evidence="1">
    <location>
        <begin position="219"/>
        <end position="244"/>
    </location>
</feature>
<evidence type="ECO:0000259" key="2">
    <source>
        <dbReference type="Pfam" id="PF04235"/>
    </source>
</evidence>
<dbReference type="AlphaFoldDB" id="A0A6G4QWA4"/>